<name>A0A2A9D2H9_9MICO</name>
<dbReference type="Gene3D" id="3.40.50.12780">
    <property type="entry name" value="N-terminal domain of ligase-like"/>
    <property type="match status" value="1"/>
</dbReference>
<evidence type="ECO:0000259" key="5">
    <source>
        <dbReference type="Pfam" id="PF00501"/>
    </source>
</evidence>
<accession>A0A2A9D2H9</accession>
<reference evidence="7 8" key="1">
    <citation type="submission" date="2017-10" db="EMBL/GenBank/DDBJ databases">
        <title>Sequencing the genomes of 1000 actinobacteria strains.</title>
        <authorList>
            <person name="Klenk H.-P."/>
        </authorList>
    </citation>
    <scope>NUCLEOTIDE SEQUENCE [LARGE SCALE GENOMIC DNA]</scope>
    <source>
        <strain evidence="7 8">DSM 21801</strain>
    </source>
</reference>
<gene>
    <name evidence="7" type="ORF">ATL40_2489</name>
</gene>
<keyword evidence="8" id="KW-1185">Reference proteome</keyword>
<dbReference type="GO" id="GO:0015645">
    <property type="term" value="F:fatty acid ligase activity"/>
    <property type="evidence" value="ECO:0007669"/>
    <property type="project" value="TreeGrafter"/>
</dbReference>
<dbReference type="GO" id="GO:0006633">
    <property type="term" value="P:fatty acid biosynthetic process"/>
    <property type="evidence" value="ECO:0007669"/>
    <property type="project" value="TreeGrafter"/>
</dbReference>
<evidence type="ECO:0000259" key="6">
    <source>
        <dbReference type="Pfam" id="PF13193"/>
    </source>
</evidence>
<organism evidence="7 8">
    <name type="scientific">Serinibacter salmoneus</name>
    <dbReference type="NCBI Taxonomy" id="556530"/>
    <lineage>
        <taxon>Bacteria</taxon>
        <taxon>Bacillati</taxon>
        <taxon>Actinomycetota</taxon>
        <taxon>Actinomycetes</taxon>
        <taxon>Micrococcales</taxon>
        <taxon>Beutenbergiaceae</taxon>
        <taxon>Serinibacter</taxon>
    </lineage>
</organism>
<dbReference type="AlphaFoldDB" id="A0A2A9D2H9"/>
<evidence type="ECO:0000256" key="1">
    <source>
        <dbReference type="ARBA" id="ARBA00006432"/>
    </source>
</evidence>
<keyword evidence="4" id="KW-0067">ATP-binding</keyword>
<dbReference type="OrthoDB" id="9803968at2"/>
<dbReference type="RefSeq" id="WP_098469791.1">
    <property type="nucleotide sequence ID" value="NZ_PDJD01000001.1"/>
</dbReference>
<dbReference type="Gene3D" id="3.30.300.30">
    <property type="match status" value="1"/>
</dbReference>
<evidence type="ECO:0000256" key="3">
    <source>
        <dbReference type="ARBA" id="ARBA00022741"/>
    </source>
</evidence>
<dbReference type="InterPro" id="IPR000873">
    <property type="entry name" value="AMP-dep_synth/lig_dom"/>
</dbReference>
<evidence type="ECO:0000313" key="7">
    <source>
        <dbReference type="EMBL" id="PFG20874.1"/>
    </source>
</evidence>
<dbReference type="InterPro" id="IPR042099">
    <property type="entry name" value="ANL_N_sf"/>
</dbReference>
<protein>
    <submittedName>
        <fullName evidence="7">Acetyl-CoA synthetase</fullName>
    </submittedName>
</protein>
<dbReference type="Pfam" id="PF13193">
    <property type="entry name" value="AMP-binding_C"/>
    <property type="match status" value="1"/>
</dbReference>
<dbReference type="SUPFAM" id="SSF56801">
    <property type="entry name" value="Acetyl-CoA synthetase-like"/>
    <property type="match status" value="1"/>
</dbReference>
<feature type="domain" description="AMP-dependent synthetase/ligase" evidence="5">
    <location>
        <begin position="64"/>
        <end position="409"/>
    </location>
</feature>
<evidence type="ECO:0000256" key="2">
    <source>
        <dbReference type="ARBA" id="ARBA00022598"/>
    </source>
</evidence>
<evidence type="ECO:0000313" key="8">
    <source>
        <dbReference type="Proteomes" id="UP000224915"/>
    </source>
</evidence>
<sequence>MAQNLPETALVSGIRSQAGETFRAARDLLLAHREDYAEATKRFTWPDLEHFNYALDHLDAVATAPETADRTALWLVDPDGVDHRWSYGDLREQSNALANRLRAAGIRRGSRVLLALGNQHELWLSLIALMKLGAVAVPTTTLADATELGQRIAVAHCEAVIARPEEAARYQEWTHLVRLTPGGAPGWLDLTEPGHAPTFTADAPTRASDPLFLYYTSGTTARAKLVEHTHASYTIGHLTTMAWTGVRPGDVHLNISSPGWGKHAWSSFFAPFHAEATVFMVAYQRFDPRALMHQMQRCGVSSFCAPPTVWRMLIQADLTELTTPPTSVVGAGEPLNPEVIARVQDAWGVTIRDGYGQTETTLQVGNFPGQPVKPGSMGLPAPGYAIALVDGETGKPVTEPGAPGEICLDLAHRPLGLTPGYADDAERTQEVMREGYYRTGDIAYADEDGYLFYVGRADDVFKASDYRISPFDLESAMLEHPLVRECAVIPSPDPMRLAVPKAFVTLVDGAAATEAMARELFAHSRAVLSPYKRVRRIEFAPALPKTISEKIRRVELRRADAQRYAELAEGEVPTGEFRG</sequence>
<dbReference type="InterPro" id="IPR025110">
    <property type="entry name" value="AMP-bd_C"/>
</dbReference>
<dbReference type="GO" id="GO:0006637">
    <property type="term" value="P:acyl-CoA metabolic process"/>
    <property type="evidence" value="ECO:0007669"/>
    <property type="project" value="TreeGrafter"/>
</dbReference>
<comment type="caution">
    <text evidence="7">The sequence shown here is derived from an EMBL/GenBank/DDBJ whole genome shotgun (WGS) entry which is preliminary data.</text>
</comment>
<dbReference type="InterPro" id="IPR045851">
    <property type="entry name" value="AMP-bd_C_sf"/>
</dbReference>
<evidence type="ECO:0000256" key="4">
    <source>
        <dbReference type="ARBA" id="ARBA00022840"/>
    </source>
</evidence>
<dbReference type="Proteomes" id="UP000224915">
    <property type="component" value="Unassembled WGS sequence"/>
</dbReference>
<keyword evidence="3" id="KW-0547">Nucleotide-binding</keyword>
<dbReference type="EMBL" id="PDJD01000001">
    <property type="protein sequence ID" value="PFG20874.1"/>
    <property type="molecule type" value="Genomic_DNA"/>
</dbReference>
<dbReference type="PANTHER" id="PTHR43605">
    <property type="entry name" value="ACYL-COENZYME A SYNTHETASE"/>
    <property type="match status" value="1"/>
</dbReference>
<dbReference type="Pfam" id="PF00501">
    <property type="entry name" value="AMP-binding"/>
    <property type="match status" value="1"/>
</dbReference>
<dbReference type="InterPro" id="IPR051087">
    <property type="entry name" value="Mitochondrial_ACSM"/>
</dbReference>
<dbReference type="GO" id="GO:0004321">
    <property type="term" value="F:fatty-acyl-CoA synthase activity"/>
    <property type="evidence" value="ECO:0007669"/>
    <property type="project" value="TreeGrafter"/>
</dbReference>
<dbReference type="GO" id="GO:0016405">
    <property type="term" value="F:CoA-ligase activity"/>
    <property type="evidence" value="ECO:0007669"/>
    <property type="project" value="UniProtKB-ARBA"/>
</dbReference>
<feature type="domain" description="AMP-binding enzyme C-terminal" evidence="6">
    <location>
        <begin position="473"/>
        <end position="550"/>
    </location>
</feature>
<proteinExistence type="inferred from homology"/>
<keyword evidence="2" id="KW-0436">Ligase</keyword>
<dbReference type="PANTHER" id="PTHR43605:SF10">
    <property type="entry name" value="ACYL-COA SYNTHETASE MEDIUM CHAIN FAMILY MEMBER 3"/>
    <property type="match status" value="1"/>
</dbReference>
<comment type="similarity">
    <text evidence="1">Belongs to the ATP-dependent AMP-binding enzyme family.</text>
</comment>
<dbReference type="GO" id="GO:0005524">
    <property type="term" value="F:ATP binding"/>
    <property type="evidence" value="ECO:0007669"/>
    <property type="project" value="UniProtKB-KW"/>
</dbReference>